<gene>
    <name evidence="8" type="ORF">BBI17_009316</name>
</gene>
<keyword evidence="4" id="KW-0843">Virulence</keyword>
<evidence type="ECO:0000256" key="5">
    <source>
        <dbReference type="ARBA" id="ARBA00023157"/>
    </source>
</evidence>
<dbReference type="InterPro" id="IPR009003">
    <property type="entry name" value="Peptidase_S1_PA"/>
</dbReference>
<dbReference type="InterPro" id="IPR001254">
    <property type="entry name" value="Trypsin_dom"/>
</dbReference>
<keyword evidence="2" id="KW-0964">Secreted</keyword>
<evidence type="ECO:0000256" key="2">
    <source>
        <dbReference type="ARBA" id="ARBA00022525"/>
    </source>
</evidence>
<evidence type="ECO:0000256" key="6">
    <source>
        <dbReference type="ARBA" id="ARBA00023180"/>
    </source>
</evidence>
<dbReference type="Proteomes" id="UP000285883">
    <property type="component" value="Unassembled WGS sequence"/>
</dbReference>
<dbReference type="InterPro" id="IPR050430">
    <property type="entry name" value="Peptidase_S1"/>
</dbReference>
<evidence type="ECO:0000256" key="3">
    <source>
        <dbReference type="ARBA" id="ARBA00022729"/>
    </source>
</evidence>
<dbReference type="InterPro" id="IPR043504">
    <property type="entry name" value="Peptidase_S1_PA_chymotrypsin"/>
</dbReference>
<keyword evidence="6" id="KW-0325">Glycoprotein</keyword>
<accession>A0A421F8U0</accession>
<name>A0A421F8U0_9STRA</name>
<dbReference type="Gene3D" id="2.40.10.10">
    <property type="entry name" value="Trypsin-like serine proteases"/>
    <property type="match status" value="1"/>
</dbReference>
<dbReference type="EMBL" id="MAYM02000944">
    <property type="protein sequence ID" value="RLN31589.1"/>
    <property type="molecule type" value="Genomic_DNA"/>
</dbReference>
<evidence type="ECO:0000313" key="8">
    <source>
        <dbReference type="EMBL" id="RLN31589.1"/>
    </source>
</evidence>
<dbReference type="SUPFAM" id="SSF50494">
    <property type="entry name" value="Trypsin-like serine proteases"/>
    <property type="match status" value="1"/>
</dbReference>
<sequence>MNLTTNKFTPVKLPVADSSDIKPGGWSTVLEWGETTYPNGTFSYELQGVNVELWDNEECAPFMAVVDSNVCAGGAPGMDSCTGDQGSPLILEKTAGDADDVLVGLSSWGIGCGDEGYPSVYSRVSSAVEWINSIAKGQ</sequence>
<dbReference type="PANTHER" id="PTHR24276:SF98">
    <property type="entry name" value="FI18310P1-RELATED"/>
    <property type="match status" value="1"/>
</dbReference>
<dbReference type="AlphaFoldDB" id="A0A421F8U0"/>
<organism evidence="8 9">
    <name type="scientific">Phytophthora kernoviae</name>
    <dbReference type="NCBI Taxonomy" id="325452"/>
    <lineage>
        <taxon>Eukaryota</taxon>
        <taxon>Sar</taxon>
        <taxon>Stramenopiles</taxon>
        <taxon>Oomycota</taxon>
        <taxon>Peronosporomycetes</taxon>
        <taxon>Peronosporales</taxon>
        <taxon>Peronosporaceae</taxon>
        <taxon>Phytophthora</taxon>
    </lineage>
</organism>
<dbReference type="SMART" id="SM00020">
    <property type="entry name" value="Tryp_SPc"/>
    <property type="match status" value="1"/>
</dbReference>
<evidence type="ECO:0000313" key="9">
    <source>
        <dbReference type="Proteomes" id="UP000285883"/>
    </source>
</evidence>
<protein>
    <recommendedName>
        <fullName evidence="7">Peptidase S1 domain-containing protein</fullName>
    </recommendedName>
</protein>
<dbReference type="GO" id="GO:0004252">
    <property type="term" value="F:serine-type endopeptidase activity"/>
    <property type="evidence" value="ECO:0007669"/>
    <property type="project" value="InterPro"/>
</dbReference>
<reference evidence="8 9" key="1">
    <citation type="submission" date="2018-07" db="EMBL/GenBank/DDBJ databases">
        <title>Genome sequencing of oomycete isolates from Chile give support for New Zealand origin for Phytophthora kernoviae and make available the first Nothophytophthora sp. genome.</title>
        <authorList>
            <person name="Studholme D.J."/>
            <person name="Sanfuentes E."/>
            <person name="Panda P."/>
            <person name="Hill R."/>
            <person name="Sambles C."/>
            <person name="Grant M."/>
            <person name="Williams N.M."/>
            <person name="Mcdougal R.L."/>
        </authorList>
    </citation>
    <scope>NUCLEOTIDE SEQUENCE [LARGE SCALE GENOMIC DNA]</scope>
    <source>
        <strain evidence="8">Chile2</strain>
    </source>
</reference>
<dbReference type="PANTHER" id="PTHR24276">
    <property type="entry name" value="POLYSERASE-RELATED"/>
    <property type="match status" value="1"/>
</dbReference>
<comment type="caution">
    <text evidence="8">The sequence shown here is derived from an EMBL/GenBank/DDBJ whole genome shotgun (WGS) entry which is preliminary data.</text>
</comment>
<keyword evidence="3" id="KW-0732">Signal</keyword>
<keyword evidence="5" id="KW-1015">Disulfide bond</keyword>
<evidence type="ECO:0000256" key="1">
    <source>
        <dbReference type="ARBA" id="ARBA00004613"/>
    </source>
</evidence>
<proteinExistence type="predicted"/>
<dbReference type="GO" id="GO:0006508">
    <property type="term" value="P:proteolysis"/>
    <property type="evidence" value="ECO:0007669"/>
    <property type="project" value="InterPro"/>
</dbReference>
<evidence type="ECO:0000256" key="4">
    <source>
        <dbReference type="ARBA" id="ARBA00023026"/>
    </source>
</evidence>
<feature type="domain" description="Peptidase S1" evidence="7">
    <location>
        <begin position="1"/>
        <end position="136"/>
    </location>
</feature>
<dbReference type="PROSITE" id="PS50240">
    <property type="entry name" value="TRYPSIN_DOM"/>
    <property type="match status" value="1"/>
</dbReference>
<comment type="subcellular location">
    <subcellularLocation>
        <location evidence="1">Secreted</location>
    </subcellularLocation>
</comment>
<dbReference type="Pfam" id="PF00089">
    <property type="entry name" value="Trypsin"/>
    <property type="match status" value="1"/>
</dbReference>
<dbReference type="GO" id="GO:0005576">
    <property type="term" value="C:extracellular region"/>
    <property type="evidence" value="ECO:0007669"/>
    <property type="project" value="UniProtKB-SubCell"/>
</dbReference>
<evidence type="ECO:0000259" key="7">
    <source>
        <dbReference type="PROSITE" id="PS50240"/>
    </source>
</evidence>